<dbReference type="AlphaFoldDB" id="A0A1S1PW52"/>
<dbReference type="SUPFAM" id="SSF89796">
    <property type="entry name" value="CoA-transferase family III (CaiB/BaiF)"/>
    <property type="match status" value="2"/>
</dbReference>
<dbReference type="OrthoDB" id="9797653at2"/>
<comment type="caution">
    <text evidence="4">The sequence shown here is derived from an EMBL/GenBank/DDBJ whole genome shotgun (WGS) entry which is preliminary data.</text>
</comment>
<dbReference type="PANTHER" id="PTHR48228">
    <property type="entry name" value="SUCCINYL-COA--D-CITRAMALATE COA-TRANSFERASE"/>
    <property type="match status" value="1"/>
</dbReference>
<dbReference type="InterPro" id="IPR003673">
    <property type="entry name" value="CoA-Trfase_fam_III"/>
</dbReference>
<name>A0A1S1PW52_9ACTN</name>
<keyword evidence="5" id="KW-1185">Reference proteome</keyword>
<dbReference type="RefSeq" id="WP_071065665.1">
    <property type="nucleotide sequence ID" value="NZ_MAXA01000236.1"/>
</dbReference>
<dbReference type="EMBL" id="MAXA01000236">
    <property type="protein sequence ID" value="OHV24124.1"/>
    <property type="molecule type" value="Genomic_DNA"/>
</dbReference>
<dbReference type="Gene3D" id="3.40.50.10540">
    <property type="entry name" value="Crotonobetainyl-coa:carnitine coa-transferase, domain 1"/>
    <property type="match status" value="2"/>
</dbReference>
<dbReference type="InterPro" id="IPR023606">
    <property type="entry name" value="CoA-Trfase_III_dom_1_sf"/>
</dbReference>
<sequence length="832" mass="87690">MTGLSGGGAELPLAGVRVVDLCRGGAELASRVLGDLGADVVRVEPAGTLDAPGRAPGTDVRHETHNFNKRALALDLAAAGGRKRLLGLLARSDIVIEGLTESLPDSLGLDAGEFRRRFPALVVVSVTEFGRSGPYRDWAGTDAVHAALAGFLSRSGLPGRPPLLPPAALPTESSALVAAWSALLAHHNRLVTGVGDDVEVSVFETTVQVIDPGYGMAGSATSGIPTSDGPRGRPAAGHLYPVFRCADGYVRLCILKPRQWRAVFEWMGRPARFADPELADMSRRFAVADVLHPEIGRLLANRKRDEVAAELQRLGIPAAAVLDLTGVLRADHFAARRTFTGVATPEGEMLVPDCLLGIDGHRAGLRTPAPRAGESAAEPAAEPAGEPPDSGAPGDRPAAVAGPDAAGTTEPPAPPAPQAPPASRRPLDGLRVLDLGVIVVGGESGRLLADMGAEVIKIESAAFPDGSRQSLTVEPISPVFAWGNRNKASLGLDLRHPRGRALFLALARQSDVVLSNFKPGTMEKLGLGVAELHRVNPRLVVADSSAFGADGPWGGWLGYGPLVRAATGISLLWRDDTSDDPDGFAGDPGGFADASTIYPDHVAARVAAIGVLALLVRRRSTGRGGTVSVAQAEVILGQNPDLYAAASLGRAEGSQRHAPRGVYPCGGDDEWVVVDVRDSADWHRLAAVIGGPSLAADPRFATTQDRLARSEEIDELIAAWTRLRPPRVAASELQAAGVPAGMMLRLTELLDDEHLRARGAFRTARHPLIPRPMPSENTPAHFRNIPDVELRPAPMLGEHTRRIARELLGLDEGEIERLVDEGVLQETTPSTH</sequence>
<accession>A0A1S1PW52</accession>
<reference evidence="5" key="1">
    <citation type="submission" date="2016-07" db="EMBL/GenBank/DDBJ databases">
        <title>Frankia sp. NRRL B-16219 Genome sequencing.</title>
        <authorList>
            <person name="Ghodhbane-Gtari F."/>
            <person name="Swanson E."/>
            <person name="Gueddou A."/>
            <person name="Louati M."/>
            <person name="Nouioui I."/>
            <person name="Hezbri K."/>
            <person name="Abebe-Akele F."/>
            <person name="Simpson S."/>
            <person name="Morris K."/>
            <person name="Thomas K."/>
            <person name="Gtari M."/>
            <person name="Tisa L.S."/>
        </authorList>
    </citation>
    <scope>NUCLEOTIDE SEQUENCE [LARGE SCALE GENOMIC DNA]</scope>
    <source>
        <strain evidence="5">NRRL B-16219</strain>
    </source>
</reference>
<dbReference type="GO" id="GO:0016740">
    <property type="term" value="F:transferase activity"/>
    <property type="evidence" value="ECO:0007669"/>
    <property type="project" value="UniProtKB-KW"/>
</dbReference>
<keyword evidence="2" id="KW-0808">Transferase</keyword>
<protein>
    <recommendedName>
        <fullName evidence="6">CoA-transferase</fullName>
    </recommendedName>
</protein>
<feature type="compositionally biased region" description="Pro residues" evidence="3">
    <location>
        <begin position="411"/>
        <end position="420"/>
    </location>
</feature>
<dbReference type="InterPro" id="IPR050509">
    <property type="entry name" value="CoA-transferase_III"/>
</dbReference>
<gene>
    <name evidence="4" type="ORF">BBK14_23295</name>
</gene>
<dbReference type="Pfam" id="PF02515">
    <property type="entry name" value="CoA_transf_3"/>
    <property type="match status" value="2"/>
</dbReference>
<comment type="similarity">
    <text evidence="1">Belongs to the CoA-transferase III family.</text>
</comment>
<evidence type="ECO:0000256" key="2">
    <source>
        <dbReference type="ARBA" id="ARBA00022679"/>
    </source>
</evidence>
<feature type="region of interest" description="Disordered" evidence="3">
    <location>
        <begin position="365"/>
        <end position="427"/>
    </location>
</feature>
<organism evidence="4 5">
    <name type="scientific">Parafrankia soli</name>
    <dbReference type="NCBI Taxonomy" id="2599596"/>
    <lineage>
        <taxon>Bacteria</taxon>
        <taxon>Bacillati</taxon>
        <taxon>Actinomycetota</taxon>
        <taxon>Actinomycetes</taxon>
        <taxon>Frankiales</taxon>
        <taxon>Frankiaceae</taxon>
        <taxon>Parafrankia</taxon>
    </lineage>
</organism>
<evidence type="ECO:0008006" key="6">
    <source>
        <dbReference type="Google" id="ProtNLM"/>
    </source>
</evidence>
<evidence type="ECO:0000313" key="4">
    <source>
        <dbReference type="EMBL" id="OHV24124.1"/>
    </source>
</evidence>
<evidence type="ECO:0000256" key="3">
    <source>
        <dbReference type="SAM" id="MobiDB-lite"/>
    </source>
</evidence>
<evidence type="ECO:0000256" key="1">
    <source>
        <dbReference type="ARBA" id="ARBA00008383"/>
    </source>
</evidence>
<proteinExistence type="inferred from homology"/>
<dbReference type="Gene3D" id="3.30.1540.10">
    <property type="entry name" value="formyl-coa transferase, domain 3"/>
    <property type="match status" value="2"/>
</dbReference>
<dbReference type="InterPro" id="IPR044855">
    <property type="entry name" value="CoA-Trfase_III_dom3_sf"/>
</dbReference>
<evidence type="ECO:0000313" key="5">
    <source>
        <dbReference type="Proteomes" id="UP000179769"/>
    </source>
</evidence>
<dbReference type="Proteomes" id="UP000179769">
    <property type="component" value="Unassembled WGS sequence"/>
</dbReference>
<feature type="compositionally biased region" description="Low complexity" evidence="3">
    <location>
        <begin position="368"/>
        <end position="410"/>
    </location>
</feature>
<dbReference type="PANTHER" id="PTHR48228:SF6">
    <property type="entry name" value="L-CARNITINE COA-TRANSFERASE"/>
    <property type="match status" value="1"/>
</dbReference>